<keyword evidence="3" id="KW-1185">Reference proteome</keyword>
<evidence type="ECO:0008006" key="4">
    <source>
        <dbReference type="Google" id="ProtNLM"/>
    </source>
</evidence>
<evidence type="ECO:0000256" key="1">
    <source>
        <dbReference type="SAM" id="MobiDB-lite"/>
    </source>
</evidence>
<reference evidence="2 3" key="1">
    <citation type="submission" date="2019-06" db="EMBL/GenBank/DDBJ databases">
        <title>Sequencing the genomes of 1000 actinobacteria strains.</title>
        <authorList>
            <person name="Klenk H.-P."/>
        </authorList>
    </citation>
    <scope>NUCLEOTIDE SEQUENCE [LARGE SCALE GENOMIC DNA]</scope>
    <source>
        <strain evidence="2 3">DSM 46837</strain>
    </source>
</reference>
<evidence type="ECO:0000313" key="2">
    <source>
        <dbReference type="EMBL" id="TQN42943.1"/>
    </source>
</evidence>
<gene>
    <name evidence="2" type="ORF">FHU33_2361</name>
</gene>
<dbReference type="InterPro" id="IPR029058">
    <property type="entry name" value="AB_hydrolase_fold"/>
</dbReference>
<sequence>MRTAAPAQRTPGEGTPPWIGASPVAALLALQRPWLEASELLGSSVWRGHGVPDGGGMPVLLVPGFLAGDPSLSMMKRWLRARGYRPCTSQIRFNVDCTRQAVERLERRLVEFTDRTGRPAAIVGQSRGGLFAKIMAMRQPDRVAGIVTLGSPNVDHMAINPMVARQVRFVAALGTAGVPGMFRDDCLRGQCAEELAEWLDRPFPTQVPYVSVYSRSDWVVDWHACVDPAADNVEIDSSHVGMGVHPQVYRLLGDRLADLADLAGRDCVATGEPGSGRAGWPEPPPSGLRS</sequence>
<dbReference type="SUPFAM" id="SSF53474">
    <property type="entry name" value="alpha/beta-Hydrolases"/>
    <property type="match status" value="1"/>
</dbReference>
<evidence type="ECO:0000313" key="3">
    <source>
        <dbReference type="Proteomes" id="UP000319865"/>
    </source>
</evidence>
<dbReference type="Gene3D" id="3.40.50.1820">
    <property type="entry name" value="alpha/beta hydrolase"/>
    <property type="match status" value="1"/>
</dbReference>
<dbReference type="EMBL" id="VFQE01000001">
    <property type="protein sequence ID" value="TQN42943.1"/>
    <property type="molecule type" value="Genomic_DNA"/>
</dbReference>
<proteinExistence type="predicted"/>
<protein>
    <recommendedName>
        <fullName evidence="4">Alpha/beta hydrolase family protein</fullName>
    </recommendedName>
</protein>
<comment type="caution">
    <text evidence="2">The sequence shown here is derived from an EMBL/GenBank/DDBJ whole genome shotgun (WGS) entry which is preliminary data.</text>
</comment>
<organism evidence="2 3">
    <name type="scientific">Blastococcus colisei</name>
    <dbReference type="NCBI Taxonomy" id="1564162"/>
    <lineage>
        <taxon>Bacteria</taxon>
        <taxon>Bacillati</taxon>
        <taxon>Actinomycetota</taxon>
        <taxon>Actinomycetes</taxon>
        <taxon>Geodermatophilales</taxon>
        <taxon>Geodermatophilaceae</taxon>
        <taxon>Blastococcus</taxon>
    </lineage>
</organism>
<dbReference type="Proteomes" id="UP000319865">
    <property type="component" value="Unassembled WGS sequence"/>
</dbReference>
<dbReference type="AlphaFoldDB" id="A0A543PFT2"/>
<feature type="region of interest" description="Disordered" evidence="1">
    <location>
        <begin position="270"/>
        <end position="290"/>
    </location>
</feature>
<accession>A0A543PFT2</accession>
<feature type="compositionally biased region" description="Pro residues" evidence="1">
    <location>
        <begin position="281"/>
        <end position="290"/>
    </location>
</feature>
<name>A0A543PFT2_9ACTN</name>